<keyword evidence="3 9" id="KW-0808">Transferase</keyword>
<dbReference type="SUPFAM" id="SSF55804">
    <property type="entry name" value="Phoshotransferase/anion transport protein"/>
    <property type="match status" value="1"/>
</dbReference>
<organism evidence="9 10">
    <name type="scientific">Xenorhabdus bovienii str. puntauvense</name>
    <dbReference type="NCBI Taxonomy" id="1398201"/>
    <lineage>
        <taxon>Bacteria</taxon>
        <taxon>Pseudomonadati</taxon>
        <taxon>Pseudomonadota</taxon>
        <taxon>Gammaproteobacteria</taxon>
        <taxon>Enterobacterales</taxon>
        <taxon>Morganellaceae</taxon>
        <taxon>Xenorhabdus</taxon>
    </lineage>
</organism>
<name>A0A077NB14_XENBV</name>
<dbReference type="Pfam" id="PF00359">
    <property type="entry name" value="PTS_EIIA_2"/>
    <property type="match status" value="1"/>
</dbReference>
<dbReference type="NCBIfam" id="TIGR01419">
    <property type="entry name" value="nitro_reg_IIA"/>
    <property type="match status" value="1"/>
</dbReference>
<dbReference type="PROSITE" id="PS00372">
    <property type="entry name" value="PTS_EIIA_TYPE_2_HIS"/>
    <property type="match status" value="1"/>
</dbReference>
<evidence type="ECO:0000256" key="6">
    <source>
        <dbReference type="ARBA" id="ARBA00070328"/>
    </source>
</evidence>
<dbReference type="NCBIfam" id="NF008145">
    <property type="entry name" value="PRK10896.1"/>
    <property type="match status" value="1"/>
</dbReference>
<dbReference type="CDD" id="cd00211">
    <property type="entry name" value="PTS_IIA_fru"/>
    <property type="match status" value="1"/>
</dbReference>
<gene>
    <name evidence="9" type="primary">ptsN</name>
    <name evidence="9" type="ORF">XBP1_1340008</name>
</gene>
<comment type="subcellular location">
    <subcellularLocation>
        <location evidence="1">Cytoplasm</location>
    </subcellularLocation>
</comment>
<dbReference type="PROSITE" id="PS51094">
    <property type="entry name" value="PTS_EIIA_TYPE_2"/>
    <property type="match status" value="1"/>
</dbReference>
<comment type="caution">
    <text evidence="9">The sequence shown here is derived from an EMBL/GenBank/DDBJ whole genome shotgun (WGS) entry which is preliminary data.</text>
</comment>
<evidence type="ECO:0000256" key="4">
    <source>
        <dbReference type="ARBA" id="ARBA00022777"/>
    </source>
</evidence>
<dbReference type="Proteomes" id="UP000028511">
    <property type="component" value="Unassembled WGS sequence"/>
</dbReference>
<dbReference type="HOGENOM" id="CLU_072531_5_2_6"/>
<dbReference type="InterPro" id="IPR016152">
    <property type="entry name" value="PTrfase/Anion_transptr"/>
</dbReference>
<dbReference type="GO" id="GO:0009401">
    <property type="term" value="P:phosphoenolpyruvate-dependent sugar phosphotransferase system"/>
    <property type="evidence" value="ECO:0007669"/>
    <property type="project" value="InterPro"/>
</dbReference>
<dbReference type="PANTHER" id="PTHR47738">
    <property type="entry name" value="PTS SYSTEM FRUCTOSE-LIKE EIIA COMPONENT-RELATED"/>
    <property type="match status" value="1"/>
</dbReference>
<evidence type="ECO:0000313" key="9">
    <source>
        <dbReference type="EMBL" id="CDG95463.1"/>
    </source>
</evidence>
<dbReference type="AlphaFoldDB" id="A0A077NB14"/>
<dbReference type="GO" id="GO:0008982">
    <property type="term" value="F:protein-N(PI)-phosphohistidine-sugar phosphotransferase activity"/>
    <property type="evidence" value="ECO:0007669"/>
    <property type="project" value="InterPro"/>
</dbReference>
<dbReference type="GO" id="GO:0030295">
    <property type="term" value="F:protein kinase activator activity"/>
    <property type="evidence" value="ECO:0007669"/>
    <property type="project" value="TreeGrafter"/>
</dbReference>
<keyword evidence="2" id="KW-0963">Cytoplasm</keyword>
<dbReference type="InterPro" id="IPR051541">
    <property type="entry name" value="PTS_SugarTrans_NitroReg"/>
</dbReference>
<feature type="domain" description="PTS EIIA type-2" evidence="8">
    <location>
        <begin position="15"/>
        <end position="159"/>
    </location>
</feature>
<sequence>MNKEMNNETDLPLSSVLSPECTRNNVPCSSKKRALEIISELASKQLGLPENTVFEAILSREKVGTTGIGNGIAIPHGKLDKECSHNAVGVFLNLEQPIAFDAIDNQPVDLLFALLVPSDQCQTHLHSLSLIAKRLADKNLCRRLRSAQSDEELYKIITE</sequence>
<evidence type="ECO:0000256" key="1">
    <source>
        <dbReference type="ARBA" id="ARBA00004496"/>
    </source>
</evidence>
<evidence type="ECO:0000256" key="3">
    <source>
        <dbReference type="ARBA" id="ARBA00022679"/>
    </source>
</evidence>
<dbReference type="PANTHER" id="PTHR47738:SF1">
    <property type="entry name" value="NITROGEN REGULATORY PROTEIN"/>
    <property type="match status" value="1"/>
</dbReference>
<keyword evidence="4" id="KW-0418">Kinase</keyword>
<evidence type="ECO:0000313" key="10">
    <source>
        <dbReference type="Proteomes" id="UP000028511"/>
    </source>
</evidence>
<dbReference type="EMBL" id="CBSW010000040">
    <property type="protein sequence ID" value="CDG95463.1"/>
    <property type="molecule type" value="Genomic_DNA"/>
</dbReference>
<dbReference type="GO" id="GO:0005737">
    <property type="term" value="C:cytoplasm"/>
    <property type="evidence" value="ECO:0007669"/>
    <property type="project" value="UniProtKB-SubCell"/>
</dbReference>
<dbReference type="FunFam" id="3.40.930.10:FF:000003">
    <property type="entry name" value="PTS IIA-like nitrogen regulatory protein PtsN"/>
    <property type="match status" value="1"/>
</dbReference>
<dbReference type="InterPro" id="IPR002178">
    <property type="entry name" value="PTS_EIIA_type-2_dom"/>
</dbReference>
<protein>
    <recommendedName>
        <fullName evidence="6">Nitrogen regulatory protein</fullName>
    </recommendedName>
    <alternativeName>
        <fullName evidence="7">Enzyme IIA-NTR</fullName>
    </alternativeName>
</protein>
<dbReference type="Gene3D" id="3.40.930.10">
    <property type="entry name" value="Mannitol-specific EII, Chain A"/>
    <property type="match status" value="1"/>
</dbReference>
<evidence type="ECO:0000256" key="7">
    <source>
        <dbReference type="ARBA" id="ARBA00082160"/>
    </source>
</evidence>
<accession>A0A077NB14</accession>
<dbReference type="GO" id="GO:0016301">
    <property type="term" value="F:kinase activity"/>
    <property type="evidence" value="ECO:0007669"/>
    <property type="project" value="UniProtKB-KW"/>
</dbReference>
<dbReference type="InterPro" id="IPR006320">
    <property type="entry name" value="PTS_Nitro_regul"/>
</dbReference>
<evidence type="ECO:0000259" key="8">
    <source>
        <dbReference type="PROSITE" id="PS51094"/>
    </source>
</evidence>
<comment type="function">
    <text evidence="5">Seems to have a role in regulating nitrogen assimilation.</text>
</comment>
<reference evidence="9" key="1">
    <citation type="submission" date="2013-07" db="EMBL/GenBank/DDBJ databases">
        <title>Sub-species coevolution in mutualistic symbiosis.</title>
        <authorList>
            <person name="Murfin K."/>
            <person name="Klassen J."/>
            <person name="Lee M."/>
            <person name="Forst S."/>
            <person name="Stock P."/>
            <person name="Goodrich-Blair H."/>
        </authorList>
    </citation>
    <scope>NUCLEOTIDE SEQUENCE [LARGE SCALE GENOMIC DNA]</scope>
    <source>
        <strain evidence="9">Puntauvense</strain>
    </source>
</reference>
<evidence type="ECO:0000256" key="2">
    <source>
        <dbReference type="ARBA" id="ARBA00022490"/>
    </source>
</evidence>
<evidence type="ECO:0000256" key="5">
    <source>
        <dbReference type="ARBA" id="ARBA00060266"/>
    </source>
</evidence>
<proteinExistence type="predicted"/>